<feature type="binding site" evidence="11">
    <location>
        <position position="152"/>
    </location>
    <ligand>
        <name>Mg(2+)</name>
        <dbReference type="ChEBI" id="CHEBI:18420"/>
    </ligand>
</feature>
<evidence type="ECO:0000313" key="14">
    <source>
        <dbReference type="Proteomes" id="UP000501602"/>
    </source>
</evidence>
<sequence length="623" mass="67998">MSNALSDFPLLSEALTPEQLRKLPVQQLTPLADEVRQFLLRSVGRSSGHLASGLGTVELTIALHYVYNTPFDRLVWDVGHQAYPHKILTGRADKMHTIRQKDGVHPFPWREESEYDTFSVGHSSTSISAALGMAIAADKEALGRKVVAVIGDGAITGGMAFEGMNHAGDIHKDMLVIINDNEMSISENVGALNNHMARIMSGSLYTTIREGGKKVLSTMPPIKELARRAEEHLKGMVVPGTLFEELGFNYIGPIDGHDVDGLVSTLSNMRNLKGPQILHIMTKKGKGYSPAEQDPISYHGVPKFDPELSKLPKSKPGHPTFSKVFGDWLCDMAEQDSDLVAITPAMREGSGMVEFSQRFPEQYFDAAIAEQHAVTLAAGFACEKLNPVVAIYSTFLQRGYDQLIHDVCIMDLPVLFAIDRGGLVGADGQTHQGAFDMSFLRCIPNLTLMAPADENECRQMLYTGHKMQSPAAVRYPRGNGMGTPLQAQMTAMEIGKAEIRRQGQSGLAIFSFGTMLAYALEAAEQLDATVVNMRFIKPLDEAMVKQIAESHSQLITLEENAIMGGAGTAVIESMMAQGVAKPVLQLGLPDRFIEQGSQEEMHAVLEIDAAGIVKRATEFFKQS</sequence>
<feature type="binding site" evidence="11">
    <location>
        <begin position="153"/>
        <end position="154"/>
    </location>
    <ligand>
        <name>thiamine diphosphate</name>
        <dbReference type="ChEBI" id="CHEBI:58937"/>
    </ligand>
</feature>
<evidence type="ECO:0000256" key="11">
    <source>
        <dbReference type="HAMAP-Rule" id="MF_00315"/>
    </source>
</evidence>
<dbReference type="GO" id="GO:0016114">
    <property type="term" value="P:terpenoid biosynthetic process"/>
    <property type="evidence" value="ECO:0007669"/>
    <property type="project" value="UniProtKB-UniRule"/>
</dbReference>
<comment type="cofactor">
    <cofactor evidence="11">
        <name>thiamine diphosphate</name>
        <dbReference type="ChEBI" id="CHEBI:58937"/>
    </cofactor>
    <text evidence="11">Binds 1 thiamine pyrophosphate per subunit.</text>
</comment>
<dbReference type="AlphaFoldDB" id="A0A6H1U963"/>
<dbReference type="PROSITE" id="PS00802">
    <property type="entry name" value="TRANSKETOLASE_2"/>
    <property type="match status" value="1"/>
</dbReference>
<dbReference type="FunFam" id="3.40.50.970:FF:000005">
    <property type="entry name" value="1-deoxy-D-xylulose-5-phosphate synthase"/>
    <property type="match status" value="1"/>
</dbReference>
<evidence type="ECO:0000256" key="6">
    <source>
        <dbReference type="ARBA" id="ARBA00022842"/>
    </source>
</evidence>
<feature type="binding site" evidence="11">
    <location>
        <begin position="121"/>
        <end position="123"/>
    </location>
    <ligand>
        <name>thiamine diphosphate</name>
        <dbReference type="ChEBI" id="CHEBI:58937"/>
    </ligand>
</feature>
<evidence type="ECO:0000256" key="7">
    <source>
        <dbReference type="ARBA" id="ARBA00022977"/>
    </source>
</evidence>
<evidence type="ECO:0000256" key="8">
    <source>
        <dbReference type="ARBA" id="ARBA00023052"/>
    </source>
</evidence>
<keyword evidence="8 11" id="KW-0786">Thiamine pyrophosphate</keyword>
<protein>
    <recommendedName>
        <fullName evidence="11">1-deoxy-D-xylulose-5-phosphate synthase</fullName>
        <ecNumber evidence="11">2.2.1.7</ecNumber>
    </recommendedName>
    <alternativeName>
        <fullName evidence="11">1-deoxyxylulose-5-phosphate synthase</fullName>
        <shortName evidence="11">DXP synthase</shortName>
        <shortName evidence="11">DXPS</shortName>
    </alternativeName>
</protein>
<dbReference type="Pfam" id="PF13292">
    <property type="entry name" value="DXP_synthase_N"/>
    <property type="match status" value="1"/>
</dbReference>
<reference evidence="13 14" key="1">
    <citation type="submission" date="2020-04" db="EMBL/GenBank/DDBJ databases">
        <title>Ferrimonas sp. S7 isolated from sea water.</title>
        <authorList>
            <person name="Bae S.S."/>
            <person name="Baek K."/>
        </authorList>
    </citation>
    <scope>NUCLEOTIDE SEQUENCE [LARGE SCALE GENOMIC DNA]</scope>
    <source>
        <strain evidence="13 14">S7</strain>
    </source>
</reference>
<keyword evidence="5 11" id="KW-0479">Metal-binding</keyword>
<dbReference type="HAMAP" id="MF_00315">
    <property type="entry name" value="DXP_synth"/>
    <property type="match status" value="1"/>
</dbReference>
<dbReference type="SMART" id="SM00861">
    <property type="entry name" value="Transket_pyr"/>
    <property type="match status" value="1"/>
</dbReference>
<proteinExistence type="inferred from homology"/>
<dbReference type="GO" id="GO:0005829">
    <property type="term" value="C:cytosol"/>
    <property type="evidence" value="ECO:0007669"/>
    <property type="project" value="TreeGrafter"/>
</dbReference>
<dbReference type="RefSeq" id="WP_168658842.1">
    <property type="nucleotide sequence ID" value="NZ_CP051180.1"/>
</dbReference>
<evidence type="ECO:0000256" key="1">
    <source>
        <dbReference type="ARBA" id="ARBA00004980"/>
    </source>
</evidence>
<keyword evidence="4 11" id="KW-0808">Transferase</keyword>
<feature type="binding site" evidence="11">
    <location>
        <position position="370"/>
    </location>
    <ligand>
        <name>thiamine diphosphate</name>
        <dbReference type="ChEBI" id="CHEBI:58937"/>
    </ligand>
</feature>
<dbReference type="UniPathway" id="UPA00064">
    <property type="reaction ID" value="UER00091"/>
</dbReference>
<dbReference type="Gene3D" id="3.40.50.920">
    <property type="match status" value="1"/>
</dbReference>
<keyword evidence="14" id="KW-1185">Reference proteome</keyword>
<dbReference type="KEGG" id="fes:HER31_00905"/>
<dbReference type="NCBIfam" id="NF003933">
    <property type="entry name" value="PRK05444.2-2"/>
    <property type="match status" value="1"/>
</dbReference>
<dbReference type="PANTHER" id="PTHR43322:SF5">
    <property type="entry name" value="1-DEOXY-D-XYLULOSE-5-PHOSPHATE SYNTHASE, CHLOROPLASTIC"/>
    <property type="match status" value="1"/>
</dbReference>
<feature type="binding site" evidence="11">
    <location>
        <position position="181"/>
    </location>
    <ligand>
        <name>Mg(2+)</name>
        <dbReference type="ChEBI" id="CHEBI:18420"/>
    </ligand>
</feature>
<dbReference type="PANTHER" id="PTHR43322">
    <property type="entry name" value="1-D-DEOXYXYLULOSE 5-PHOSPHATE SYNTHASE-RELATED"/>
    <property type="match status" value="1"/>
</dbReference>
<evidence type="ECO:0000256" key="9">
    <source>
        <dbReference type="ARBA" id="ARBA00023229"/>
    </source>
</evidence>
<dbReference type="InterPro" id="IPR020826">
    <property type="entry name" value="Transketolase_BS"/>
</dbReference>
<dbReference type="FunFam" id="3.40.50.920:FF:000002">
    <property type="entry name" value="1-deoxy-D-xylulose-5-phosphate synthase"/>
    <property type="match status" value="1"/>
</dbReference>
<dbReference type="Pfam" id="PF02779">
    <property type="entry name" value="Transket_pyr"/>
    <property type="match status" value="1"/>
</dbReference>
<evidence type="ECO:0000259" key="12">
    <source>
        <dbReference type="SMART" id="SM00861"/>
    </source>
</evidence>
<dbReference type="Proteomes" id="UP000501602">
    <property type="component" value="Chromosome"/>
</dbReference>
<dbReference type="InterPro" id="IPR005475">
    <property type="entry name" value="Transketolase-like_Pyr-bd"/>
</dbReference>
<keyword evidence="9 11" id="KW-0414">Isoprene biosynthesis</keyword>
<dbReference type="SUPFAM" id="SSF52922">
    <property type="entry name" value="TK C-terminal domain-like"/>
    <property type="match status" value="1"/>
</dbReference>
<dbReference type="InterPro" id="IPR029061">
    <property type="entry name" value="THDP-binding"/>
</dbReference>
<dbReference type="CDD" id="cd07033">
    <property type="entry name" value="TPP_PYR_DXS_TK_like"/>
    <property type="match status" value="1"/>
</dbReference>
<evidence type="ECO:0000256" key="10">
    <source>
        <dbReference type="ARBA" id="ARBA00055605"/>
    </source>
</evidence>
<comment type="subunit">
    <text evidence="3 11">Homodimer.</text>
</comment>
<evidence type="ECO:0000313" key="13">
    <source>
        <dbReference type="EMBL" id="QIZ75581.1"/>
    </source>
</evidence>
<dbReference type="GO" id="GO:0030976">
    <property type="term" value="F:thiamine pyrophosphate binding"/>
    <property type="evidence" value="ECO:0007669"/>
    <property type="project" value="UniProtKB-UniRule"/>
</dbReference>
<accession>A0A6H1U963</accession>
<feature type="domain" description="Transketolase-like pyrimidine-binding" evidence="12">
    <location>
        <begin position="319"/>
        <end position="483"/>
    </location>
</feature>
<dbReference type="EC" id="2.2.1.7" evidence="11"/>
<dbReference type="GO" id="GO:0008661">
    <property type="term" value="F:1-deoxy-D-xylulose-5-phosphate synthase activity"/>
    <property type="evidence" value="ECO:0007669"/>
    <property type="project" value="UniProtKB-UniRule"/>
</dbReference>
<comment type="pathway">
    <text evidence="1 11">Metabolic intermediate biosynthesis; 1-deoxy-D-xylulose 5-phosphate biosynthesis; 1-deoxy-D-xylulose 5-phosphate from D-glyceraldehyde 3-phosphate and pyruvate: step 1/1.</text>
</comment>
<name>A0A6H1U963_9GAMM</name>
<dbReference type="GO" id="GO:0009228">
    <property type="term" value="P:thiamine biosynthetic process"/>
    <property type="evidence" value="ECO:0007669"/>
    <property type="project" value="UniProtKB-UniRule"/>
</dbReference>
<organism evidence="13 14">
    <name type="scientific">Ferrimonas lipolytica</name>
    <dbReference type="NCBI Taxonomy" id="2724191"/>
    <lineage>
        <taxon>Bacteria</taxon>
        <taxon>Pseudomonadati</taxon>
        <taxon>Pseudomonadota</taxon>
        <taxon>Gammaproteobacteria</taxon>
        <taxon>Alteromonadales</taxon>
        <taxon>Ferrimonadaceae</taxon>
        <taxon>Ferrimonas</taxon>
    </lineage>
</organism>
<dbReference type="Gene3D" id="3.40.50.970">
    <property type="match status" value="2"/>
</dbReference>
<dbReference type="InterPro" id="IPR009014">
    <property type="entry name" value="Transketo_C/PFOR_II"/>
</dbReference>
<keyword evidence="6 11" id="KW-0460">Magnesium</keyword>
<feature type="binding site" evidence="11">
    <location>
        <position position="181"/>
    </location>
    <ligand>
        <name>thiamine diphosphate</name>
        <dbReference type="ChEBI" id="CHEBI:58937"/>
    </ligand>
</feature>
<evidence type="ECO:0000256" key="2">
    <source>
        <dbReference type="ARBA" id="ARBA00011081"/>
    </source>
</evidence>
<dbReference type="InterPro" id="IPR005477">
    <property type="entry name" value="Dxylulose-5-P_synthase"/>
</dbReference>
<dbReference type="InterPro" id="IPR033248">
    <property type="entry name" value="Transketolase_C"/>
</dbReference>
<dbReference type="SUPFAM" id="SSF52518">
    <property type="entry name" value="Thiamin diphosphate-binding fold (THDP-binding)"/>
    <property type="match status" value="2"/>
</dbReference>
<comment type="function">
    <text evidence="10 11">Catalyzes the acyloin condensation reaction between C atoms 2 and 3 of pyruvate and glyceraldehyde 3-phosphate to yield 1-deoxy-D-xylulose-5-phosphate (DXP).</text>
</comment>
<comment type="catalytic activity">
    <reaction evidence="11">
        <text>D-glyceraldehyde 3-phosphate + pyruvate + H(+) = 1-deoxy-D-xylulose 5-phosphate + CO2</text>
        <dbReference type="Rhea" id="RHEA:12605"/>
        <dbReference type="ChEBI" id="CHEBI:15361"/>
        <dbReference type="ChEBI" id="CHEBI:15378"/>
        <dbReference type="ChEBI" id="CHEBI:16526"/>
        <dbReference type="ChEBI" id="CHEBI:57792"/>
        <dbReference type="ChEBI" id="CHEBI:59776"/>
        <dbReference type="EC" id="2.2.1.7"/>
    </reaction>
</comment>
<feature type="binding site" evidence="11">
    <location>
        <position position="80"/>
    </location>
    <ligand>
        <name>thiamine diphosphate</name>
        <dbReference type="ChEBI" id="CHEBI:58937"/>
    </ligand>
</feature>
<feature type="binding site" evidence="11">
    <location>
        <position position="288"/>
    </location>
    <ligand>
        <name>thiamine diphosphate</name>
        <dbReference type="ChEBI" id="CHEBI:58937"/>
    </ligand>
</feature>
<gene>
    <name evidence="11 13" type="primary">dxs</name>
    <name evidence="13" type="ORF">HER31_00905</name>
</gene>
<evidence type="ECO:0000256" key="3">
    <source>
        <dbReference type="ARBA" id="ARBA00011738"/>
    </source>
</evidence>
<evidence type="ECO:0000256" key="4">
    <source>
        <dbReference type="ARBA" id="ARBA00022679"/>
    </source>
</evidence>
<evidence type="ECO:0000256" key="5">
    <source>
        <dbReference type="ARBA" id="ARBA00022723"/>
    </source>
</evidence>
<comment type="cofactor">
    <cofactor evidence="11">
        <name>Mg(2+)</name>
        <dbReference type="ChEBI" id="CHEBI:18420"/>
    </cofactor>
    <text evidence="11">Binds 1 Mg(2+) ion per subunit.</text>
</comment>
<dbReference type="EMBL" id="CP051180">
    <property type="protein sequence ID" value="QIZ75581.1"/>
    <property type="molecule type" value="Genomic_DNA"/>
</dbReference>
<dbReference type="Pfam" id="PF02780">
    <property type="entry name" value="Transketolase_C"/>
    <property type="match status" value="1"/>
</dbReference>
<dbReference type="CDD" id="cd02007">
    <property type="entry name" value="TPP_DXS"/>
    <property type="match status" value="1"/>
</dbReference>
<dbReference type="NCBIfam" id="TIGR00204">
    <property type="entry name" value="dxs"/>
    <property type="match status" value="1"/>
</dbReference>
<dbReference type="GO" id="GO:0000287">
    <property type="term" value="F:magnesium ion binding"/>
    <property type="evidence" value="ECO:0007669"/>
    <property type="project" value="UniProtKB-UniRule"/>
</dbReference>
<comment type="similarity">
    <text evidence="2 11">Belongs to the transketolase family. DXPS subfamily.</text>
</comment>
<keyword evidence="7 11" id="KW-0784">Thiamine biosynthesis</keyword>
<dbReference type="GO" id="GO:0019288">
    <property type="term" value="P:isopentenyl diphosphate biosynthetic process, methylerythritol 4-phosphate pathway"/>
    <property type="evidence" value="ECO:0007669"/>
    <property type="project" value="TreeGrafter"/>
</dbReference>